<organism evidence="1 2">
    <name type="scientific">Mucilaginibacter paludis DSM 18603</name>
    <dbReference type="NCBI Taxonomy" id="714943"/>
    <lineage>
        <taxon>Bacteria</taxon>
        <taxon>Pseudomonadati</taxon>
        <taxon>Bacteroidota</taxon>
        <taxon>Sphingobacteriia</taxon>
        <taxon>Sphingobacteriales</taxon>
        <taxon>Sphingobacteriaceae</taxon>
        <taxon>Mucilaginibacter</taxon>
    </lineage>
</organism>
<protein>
    <submittedName>
        <fullName evidence="1">Uncharacterized protein</fullName>
    </submittedName>
</protein>
<dbReference type="eggNOG" id="ENOG5033K29">
    <property type="taxonomic scope" value="Bacteria"/>
</dbReference>
<dbReference type="EMBL" id="CM001403">
    <property type="protein sequence ID" value="EHQ28360.1"/>
    <property type="molecule type" value="Genomic_DNA"/>
</dbReference>
<dbReference type="HOGENOM" id="CLU_2845071_0_0_10"/>
<sequence>MKRRMAMVVNHVNIEDEDKLDVLFWQSKPAKERIAEVTRLRVNYYTWLNGHYPEKIAEVVAKRSL</sequence>
<proteinExistence type="predicted"/>
<accession>H1Y6V3</accession>
<dbReference type="Proteomes" id="UP000002774">
    <property type="component" value="Chromosome"/>
</dbReference>
<keyword evidence="2" id="KW-1185">Reference proteome</keyword>
<dbReference type="RefSeq" id="WP_008509146.1">
    <property type="nucleotide sequence ID" value="NZ_CM001403.1"/>
</dbReference>
<evidence type="ECO:0000313" key="1">
    <source>
        <dbReference type="EMBL" id="EHQ28360.1"/>
    </source>
</evidence>
<evidence type="ECO:0000313" key="2">
    <source>
        <dbReference type="Proteomes" id="UP000002774"/>
    </source>
</evidence>
<name>H1Y6V3_9SPHI</name>
<gene>
    <name evidence="1" type="ORF">Mucpa_4270</name>
</gene>
<reference evidence="1" key="1">
    <citation type="submission" date="2011-09" db="EMBL/GenBank/DDBJ databases">
        <title>The permanent draft genome of Mucilaginibacter paludis DSM 18603.</title>
        <authorList>
            <consortium name="US DOE Joint Genome Institute (JGI-PGF)"/>
            <person name="Lucas S."/>
            <person name="Han J."/>
            <person name="Lapidus A."/>
            <person name="Bruce D."/>
            <person name="Goodwin L."/>
            <person name="Pitluck S."/>
            <person name="Peters L."/>
            <person name="Kyrpides N."/>
            <person name="Mavromatis K."/>
            <person name="Ivanova N."/>
            <person name="Mikhailova N."/>
            <person name="Held B."/>
            <person name="Detter J.C."/>
            <person name="Tapia R."/>
            <person name="Han C."/>
            <person name="Land M."/>
            <person name="Hauser L."/>
            <person name="Markowitz V."/>
            <person name="Cheng J.-F."/>
            <person name="Hugenholtz P."/>
            <person name="Woyke T."/>
            <person name="Wu D."/>
            <person name="Tindall B."/>
            <person name="Brambilla E."/>
            <person name="Klenk H.-P."/>
            <person name="Eisen J.A."/>
        </authorList>
    </citation>
    <scope>NUCLEOTIDE SEQUENCE [LARGE SCALE GENOMIC DNA]</scope>
    <source>
        <strain evidence="1">DSM 18603</strain>
    </source>
</reference>
<dbReference type="AlphaFoldDB" id="H1Y6V3"/>